<name>A0ABD3HVJ6_9MARC</name>
<dbReference type="EMBL" id="JBJQOH010000003">
    <property type="protein sequence ID" value="KAL3694779.1"/>
    <property type="molecule type" value="Genomic_DNA"/>
</dbReference>
<evidence type="ECO:0000256" key="1">
    <source>
        <dbReference type="SAM" id="Phobius"/>
    </source>
</evidence>
<evidence type="ECO:0000313" key="3">
    <source>
        <dbReference type="Proteomes" id="UP001633002"/>
    </source>
</evidence>
<accession>A0ABD3HVJ6</accession>
<comment type="caution">
    <text evidence="2">The sequence shown here is derived from an EMBL/GenBank/DDBJ whole genome shotgun (WGS) entry which is preliminary data.</text>
</comment>
<reference evidence="2 3" key="1">
    <citation type="submission" date="2024-09" db="EMBL/GenBank/DDBJ databases">
        <title>Chromosome-scale assembly of Riccia sorocarpa.</title>
        <authorList>
            <person name="Paukszto L."/>
        </authorList>
    </citation>
    <scope>NUCLEOTIDE SEQUENCE [LARGE SCALE GENOMIC DNA]</scope>
    <source>
        <strain evidence="2">LP-2024</strain>
        <tissue evidence="2">Aerial parts of the thallus</tissue>
    </source>
</reference>
<organism evidence="2 3">
    <name type="scientific">Riccia sorocarpa</name>
    <dbReference type="NCBI Taxonomy" id="122646"/>
    <lineage>
        <taxon>Eukaryota</taxon>
        <taxon>Viridiplantae</taxon>
        <taxon>Streptophyta</taxon>
        <taxon>Embryophyta</taxon>
        <taxon>Marchantiophyta</taxon>
        <taxon>Marchantiopsida</taxon>
        <taxon>Marchantiidae</taxon>
        <taxon>Marchantiales</taxon>
        <taxon>Ricciaceae</taxon>
        <taxon>Riccia</taxon>
    </lineage>
</organism>
<dbReference type="Proteomes" id="UP001633002">
    <property type="component" value="Unassembled WGS sequence"/>
</dbReference>
<proteinExistence type="predicted"/>
<dbReference type="AlphaFoldDB" id="A0ABD3HVJ6"/>
<sequence length="93" mass="10371">MLGIANDQLVLRNSGFYRKVQQGQILQVQELIGHPKWSTALLFYTISSIVIVIYLTGAMSILSRIPKGTVTEAPVDYAETVREKLATYLCLRG</sequence>
<keyword evidence="1" id="KW-0472">Membrane</keyword>
<gene>
    <name evidence="2" type="ORF">R1sor_008430</name>
</gene>
<evidence type="ECO:0000313" key="2">
    <source>
        <dbReference type="EMBL" id="KAL3694779.1"/>
    </source>
</evidence>
<keyword evidence="1" id="KW-1133">Transmembrane helix</keyword>
<keyword evidence="1" id="KW-0812">Transmembrane</keyword>
<feature type="transmembrane region" description="Helical" evidence="1">
    <location>
        <begin position="41"/>
        <end position="62"/>
    </location>
</feature>
<keyword evidence="3" id="KW-1185">Reference proteome</keyword>
<protein>
    <submittedName>
        <fullName evidence="2">Uncharacterized protein</fullName>
    </submittedName>
</protein>